<dbReference type="PROSITE" id="PS50043">
    <property type="entry name" value="HTH_LUXR_2"/>
    <property type="match status" value="1"/>
</dbReference>
<dbReference type="HOGENOM" id="CLU_105065_1_0_6"/>
<dbReference type="SUPFAM" id="SSF46894">
    <property type="entry name" value="C-terminal effector domain of the bipartite response regulators"/>
    <property type="match status" value="1"/>
</dbReference>
<gene>
    <name evidence="3" type="ORF">REG_0670</name>
</gene>
<dbReference type="GO" id="GO:0003677">
    <property type="term" value="F:DNA binding"/>
    <property type="evidence" value="ECO:0007669"/>
    <property type="project" value="UniProtKB-KW"/>
</dbReference>
<sequence length="218" mass="25400">MGAWIDSFLQSILTRKARMLCMKILIIDECYYTRCGVHAYLNNNPAVKLMETATIEQASFSIQDFDPDIVIVNLTQYCSYGGRCPLLEEFIHCCGNKKMYIYLNTAYPFSDTPVPLMNTVSILAKKRLPALLNRITRLNSAKMAYYNPSNFCLVPFFSPQEQSVIYYWITKMPNCCIAKKLNISDSTVYCYKRHITEKIKVRNRLELCFIYNILKYLY</sequence>
<dbReference type="AlphaFoldDB" id="E0WRW1"/>
<keyword evidence="4" id="KW-1185">Reference proteome</keyword>
<protein>
    <submittedName>
        <fullName evidence="3">GerE domain-containing putative transcriptional regulator</fullName>
    </submittedName>
</protein>
<evidence type="ECO:0000256" key="1">
    <source>
        <dbReference type="ARBA" id="ARBA00023125"/>
    </source>
</evidence>
<evidence type="ECO:0000259" key="2">
    <source>
        <dbReference type="PROSITE" id="PS50043"/>
    </source>
</evidence>
<accession>E0WRW1</accession>
<reference evidence="3" key="1">
    <citation type="journal article" date="2009" name="Environ. Microbiol.">
        <title>Dynamics of genome evolution in facultative symbionts of aphids.</title>
        <authorList>
            <person name="Degnan P.H."/>
            <person name="Leonardo T.E."/>
            <person name="Cass B.N."/>
            <person name="Hurwitz B."/>
            <person name="Stern D."/>
            <person name="Gibbs R.A."/>
            <person name="Richards S."/>
            <person name="Moran N.A."/>
        </authorList>
    </citation>
    <scope>NUCLEOTIDE SEQUENCE [LARGE SCALE GENOMIC DNA]</scope>
    <source>
        <strain evidence="3">LSR1</strain>
    </source>
</reference>
<organism evidence="3 4">
    <name type="scientific">Candidatus Regiella insecticola LSR1</name>
    <dbReference type="NCBI Taxonomy" id="663321"/>
    <lineage>
        <taxon>Bacteria</taxon>
        <taxon>Pseudomonadati</taxon>
        <taxon>Pseudomonadota</taxon>
        <taxon>Gammaproteobacteria</taxon>
        <taxon>Enterobacterales</taxon>
        <taxon>Enterobacteriaceae</taxon>
        <taxon>aphid secondary symbionts</taxon>
        <taxon>Candidatus Regiella</taxon>
    </lineage>
</organism>
<dbReference type="InterPro" id="IPR036388">
    <property type="entry name" value="WH-like_DNA-bd_sf"/>
</dbReference>
<dbReference type="Pfam" id="PF00196">
    <property type="entry name" value="GerE"/>
    <property type="match status" value="1"/>
</dbReference>
<dbReference type="InterPro" id="IPR000792">
    <property type="entry name" value="Tscrpt_reg_LuxR_C"/>
</dbReference>
<dbReference type="STRING" id="663321.REG_0670"/>
<dbReference type="EMBL" id="GL379590">
    <property type="protein sequence ID" value="EFL92095.1"/>
    <property type="molecule type" value="Genomic_DNA"/>
</dbReference>
<feature type="domain" description="HTH luxR-type" evidence="2">
    <location>
        <begin position="150"/>
        <end position="215"/>
    </location>
</feature>
<name>E0WRW1_9ENTR</name>
<dbReference type="Gene3D" id="1.10.10.10">
    <property type="entry name" value="Winged helix-like DNA-binding domain superfamily/Winged helix DNA-binding domain"/>
    <property type="match status" value="1"/>
</dbReference>
<dbReference type="GO" id="GO:0006355">
    <property type="term" value="P:regulation of DNA-templated transcription"/>
    <property type="evidence" value="ECO:0007669"/>
    <property type="project" value="InterPro"/>
</dbReference>
<dbReference type="InterPro" id="IPR016032">
    <property type="entry name" value="Sig_transdc_resp-reg_C-effctor"/>
</dbReference>
<dbReference type="Proteomes" id="UP000005726">
    <property type="component" value="Unassembled WGS sequence"/>
</dbReference>
<dbReference type="CDD" id="cd06170">
    <property type="entry name" value="LuxR_C_like"/>
    <property type="match status" value="1"/>
</dbReference>
<evidence type="ECO:0000313" key="4">
    <source>
        <dbReference type="Proteomes" id="UP000005726"/>
    </source>
</evidence>
<keyword evidence="1" id="KW-0238">DNA-binding</keyword>
<proteinExistence type="predicted"/>
<dbReference type="eggNOG" id="COG2197">
    <property type="taxonomic scope" value="Bacteria"/>
</dbReference>
<dbReference type="SMART" id="SM00421">
    <property type="entry name" value="HTH_LUXR"/>
    <property type="match status" value="1"/>
</dbReference>
<evidence type="ECO:0000313" key="3">
    <source>
        <dbReference type="EMBL" id="EFL92095.1"/>
    </source>
</evidence>